<evidence type="ECO:0000313" key="5">
    <source>
        <dbReference type="Proteomes" id="UP000029590"/>
    </source>
</evidence>
<dbReference type="InterPro" id="IPR036086">
    <property type="entry name" value="ParB/Sulfiredoxin_sf"/>
</dbReference>
<feature type="region of interest" description="Disordered" evidence="1">
    <location>
        <begin position="283"/>
        <end position="303"/>
    </location>
</feature>
<dbReference type="PANTHER" id="PTHR33375">
    <property type="entry name" value="CHROMOSOME-PARTITIONING PROTEIN PARB-RELATED"/>
    <property type="match status" value="1"/>
</dbReference>
<dbReference type="RefSeq" id="WP_080741958.1">
    <property type="nucleotide sequence ID" value="NZ_CADEVY010000006.1"/>
</dbReference>
<feature type="compositionally biased region" description="Low complexity" evidence="1">
    <location>
        <begin position="630"/>
        <end position="641"/>
    </location>
</feature>
<dbReference type="SMART" id="SM00470">
    <property type="entry name" value="ParB"/>
    <property type="match status" value="1"/>
</dbReference>
<proteinExistence type="predicted"/>
<dbReference type="SUPFAM" id="SSF110849">
    <property type="entry name" value="ParB/Sulfiredoxin"/>
    <property type="match status" value="1"/>
</dbReference>
<evidence type="ECO:0000313" key="3">
    <source>
        <dbReference type="EMBL" id="KGC10569.1"/>
    </source>
</evidence>
<reference evidence="4 5" key="1">
    <citation type="submission" date="2014-04" db="EMBL/GenBank/DDBJ databases">
        <authorList>
            <person name="Bishop-Lilly K.A."/>
            <person name="Broomall S.M."/>
            <person name="Chain P.S."/>
            <person name="Chertkov O."/>
            <person name="Coyne S.R."/>
            <person name="Daligault H.E."/>
            <person name="Davenport K.W."/>
            <person name="Erkkila T."/>
            <person name="Frey K.G."/>
            <person name="Gibbons H.S."/>
            <person name="Gu W."/>
            <person name="Jaissle J."/>
            <person name="Johnson S.L."/>
            <person name="Koroleva G.I."/>
            <person name="Ladner J.T."/>
            <person name="Lo C.-C."/>
            <person name="Minogue T.D."/>
            <person name="Munk C."/>
            <person name="Palacios G.F."/>
            <person name="Redden C.L."/>
            <person name="Rosenzweig C.N."/>
            <person name="Scholz M.B."/>
            <person name="Teshima H."/>
            <person name="Xu Y."/>
        </authorList>
    </citation>
    <scope>NUCLEOTIDE SEQUENCE [LARGE SCALE GENOMIC DNA]</scope>
    <source>
        <strain evidence="4">Gladioli</strain>
        <strain evidence="5">gladioli</strain>
    </source>
</reference>
<dbReference type="GO" id="GO:0005694">
    <property type="term" value="C:chromosome"/>
    <property type="evidence" value="ECO:0007669"/>
    <property type="project" value="TreeGrafter"/>
</dbReference>
<sequence length="690" mass="74712">MAKSSPVGRIIAVPLNQLRISPHNARPNDTSDVTELAALLRSQNQLQNLVVHEYGEGYAVAEGGRRLRAFNLNVQLGHTKPDLPVWCLVIDSTASALAASVAANSGREPMHPADEFDAFKGLVDGGKPIEDVAAQFGVTPLVVRRRLLLAKVSPKLIALYRAGEMNLEQLQAFTLTDKHALQEKVWNNAPSYQRHPASLRAALTKGAKSTSNDRAARFVGLDAYEAAGGTVVRDLFGGPDSGYIADDELMQRLAVEKLEAIAQQLRDEGWAFVKVVPEIGWSDTHPYGRSKPTRRELTEDEQQEIDRLETECAANQERVDEDDDLTDGDTEQLEHAIATAQARIEAIRSSVETYSDRQKKKAGALVGIGQNGLVEIHRGMIAPPDPKVQKAKEKEAARAAAVERGEPEPAGFSEALMRKLTANRTAALAAHLLECPRVALDLLCTQLAMQTLYRGGYYGAAGVQIQLHDQQGALRNAGGAPIENSKAWITIEQKRAEIQARIPEHPGELFAWLGQQTPIDVMEILCFCTSTALNAITSSEAASRPLAAVENAIGLDVSDWWQPTRETFLDQVPKAIIQTALEEAGASDAARKAVGAAKKAQAAELAEDELRDSGWLPGPLRGPHYSMNAAARAAPPAAKATEAAEPKKRSRRRPAKPAEQAEPPSDSTPAPLKPGLDPRAAWPFPKSDRP</sequence>
<dbReference type="Proteomes" id="UP000029590">
    <property type="component" value="Unassembled WGS sequence"/>
</dbReference>
<accession>A0AAW3EU80</accession>
<dbReference type="EMBL" id="JPGG01000018">
    <property type="protein sequence ID" value="KGC10687.1"/>
    <property type="molecule type" value="Genomic_DNA"/>
</dbReference>
<feature type="region of interest" description="Disordered" evidence="1">
    <location>
        <begin position="630"/>
        <end position="690"/>
    </location>
</feature>
<dbReference type="InterPro" id="IPR003115">
    <property type="entry name" value="ParB_N"/>
</dbReference>
<protein>
    <submittedName>
        <fullName evidence="4">ParB-like nuclease domain protein</fullName>
    </submittedName>
</protein>
<feature type="domain" description="ParB-like N-terminal" evidence="2">
    <location>
        <begin position="11"/>
        <end position="105"/>
    </location>
</feature>
<dbReference type="InterPro" id="IPR050336">
    <property type="entry name" value="Chromosome_partition/occlusion"/>
</dbReference>
<evidence type="ECO:0000313" key="4">
    <source>
        <dbReference type="EMBL" id="KGC10687.1"/>
    </source>
</evidence>
<evidence type="ECO:0000259" key="2">
    <source>
        <dbReference type="SMART" id="SM00470"/>
    </source>
</evidence>
<dbReference type="EMBL" id="JPGG01000018">
    <property type="protein sequence ID" value="KGC10569.1"/>
    <property type="molecule type" value="Genomic_DNA"/>
</dbReference>
<dbReference type="PANTHER" id="PTHR33375:SF7">
    <property type="entry name" value="CHROMOSOME 2-PARTITIONING PROTEIN PARB-RELATED"/>
    <property type="match status" value="1"/>
</dbReference>
<dbReference type="KEGG" id="bgo:BM43_3028"/>
<organism evidence="4 5">
    <name type="scientific">Burkholderia gladioli</name>
    <name type="common">Pseudomonas marginata</name>
    <name type="synonym">Phytomonas marginata</name>
    <dbReference type="NCBI Taxonomy" id="28095"/>
    <lineage>
        <taxon>Bacteria</taxon>
        <taxon>Pseudomonadati</taxon>
        <taxon>Pseudomonadota</taxon>
        <taxon>Betaproteobacteria</taxon>
        <taxon>Burkholderiales</taxon>
        <taxon>Burkholderiaceae</taxon>
        <taxon>Burkholderia</taxon>
    </lineage>
</organism>
<comment type="caution">
    <text evidence="4">The sequence shown here is derived from an EMBL/GenBank/DDBJ whole genome shotgun (WGS) entry which is preliminary data.</text>
</comment>
<dbReference type="AlphaFoldDB" id="A0AAW3EU80"/>
<evidence type="ECO:0000256" key="1">
    <source>
        <dbReference type="SAM" id="MobiDB-lite"/>
    </source>
</evidence>
<dbReference type="Pfam" id="PF02195">
    <property type="entry name" value="ParB_N"/>
    <property type="match status" value="1"/>
</dbReference>
<gene>
    <name evidence="3" type="ORF">DM48_5816</name>
    <name evidence="4" type="ORF">DM48_5868</name>
</gene>
<dbReference type="Gene3D" id="3.90.1530.30">
    <property type="match status" value="1"/>
</dbReference>
<dbReference type="Gene3D" id="1.10.10.2830">
    <property type="match status" value="1"/>
</dbReference>
<name>A0AAW3EU80_BURGA</name>
<dbReference type="SUPFAM" id="SSF109709">
    <property type="entry name" value="KorB DNA-binding domain-like"/>
    <property type="match status" value="1"/>
</dbReference>
<dbReference type="GO" id="GO:0007059">
    <property type="term" value="P:chromosome segregation"/>
    <property type="evidence" value="ECO:0007669"/>
    <property type="project" value="TreeGrafter"/>
</dbReference>